<comment type="function">
    <text evidence="8">Nucleic acid-binding protein which is essential for retrotransposition of LINE-1 elements in the genome. Functions as a nucleic acid chaperone binding its own transcript and therefore preferentially mobilizing the transcript from which they are encoded.</text>
</comment>
<evidence type="ECO:0000313" key="18">
    <source>
        <dbReference type="Proteomes" id="UP000694415"/>
    </source>
</evidence>
<dbReference type="Proteomes" id="UP000694415">
    <property type="component" value="Unplaced"/>
</dbReference>
<dbReference type="FunFam" id="3.30.250.20:FF:000004">
    <property type="entry name" value="L1 transposable element"/>
    <property type="match status" value="1"/>
</dbReference>
<evidence type="ECO:0000256" key="12">
    <source>
        <dbReference type="ARBA" id="ARBA00078321"/>
    </source>
</evidence>
<keyword evidence="4" id="KW-0547">Nucleotide-binding</keyword>
<organism evidence="17 18">
    <name type="scientific">Mus spicilegus</name>
    <name type="common">Mound-building mouse</name>
    <dbReference type="NCBI Taxonomy" id="10103"/>
    <lineage>
        <taxon>Eukaryota</taxon>
        <taxon>Metazoa</taxon>
        <taxon>Chordata</taxon>
        <taxon>Craniata</taxon>
        <taxon>Vertebrata</taxon>
        <taxon>Euteleostomi</taxon>
        <taxon>Mammalia</taxon>
        <taxon>Eutheria</taxon>
        <taxon>Euarchontoglires</taxon>
        <taxon>Glires</taxon>
        <taxon>Rodentia</taxon>
        <taxon>Myomorpha</taxon>
        <taxon>Muroidea</taxon>
        <taxon>Muridae</taxon>
        <taxon>Murinae</taxon>
        <taxon>Mus</taxon>
        <taxon>Mus</taxon>
    </lineage>
</organism>
<dbReference type="Gene3D" id="1.20.5.390">
    <property type="entry name" value="L1 transposable element, trimerization domain"/>
    <property type="match status" value="1"/>
</dbReference>
<dbReference type="FunFam" id="3.30.70.1820:FF:000002">
    <property type="entry name" value="LINE-1 retrotransposable element ORF1 protein"/>
    <property type="match status" value="1"/>
</dbReference>
<dbReference type="InterPro" id="IPR035300">
    <property type="entry name" value="L1_dsRBD"/>
</dbReference>
<keyword evidence="18" id="KW-1185">Reference proteome</keyword>
<evidence type="ECO:0000259" key="15">
    <source>
        <dbReference type="Pfam" id="PF02994"/>
    </source>
</evidence>
<evidence type="ECO:0000256" key="8">
    <source>
        <dbReference type="ARBA" id="ARBA00060281"/>
    </source>
</evidence>
<accession>A0A8C6GQ81</accession>
<reference evidence="17" key="1">
    <citation type="submission" date="2025-08" db="UniProtKB">
        <authorList>
            <consortium name="Ensembl"/>
        </authorList>
    </citation>
    <scope>IDENTIFICATION</scope>
</reference>
<reference evidence="17" key="2">
    <citation type="submission" date="2025-09" db="UniProtKB">
        <authorList>
            <consortium name="Ensembl"/>
        </authorList>
    </citation>
    <scope>IDENTIFICATION</scope>
</reference>
<feature type="domain" description="L1 transposable element dsRBD-like" evidence="16">
    <location>
        <begin position="292"/>
        <end position="354"/>
    </location>
</feature>
<dbReference type="Pfam" id="PF02994">
    <property type="entry name" value="Transposase_22"/>
    <property type="match status" value="1"/>
</dbReference>
<dbReference type="GO" id="GO:0000166">
    <property type="term" value="F:nucleotide binding"/>
    <property type="evidence" value="ECO:0007669"/>
    <property type="project" value="UniProtKB-KW"/>
</dbReference>
<comment type="subcellular location">
    <subcellularLocation>
        <location evidence="1">Cytoplasm</location>
        <location evidence="1">Stress granule</location>
    </subcellularLocation>
    <subcellularLocation>
        <location evidence="2">Nucleus</location>
        <location evidence="2">Nucleolus</location>
    </subcellularLocation>
</comment>
<evidence type="ECO:0000256" key="13">
    <source>
        <dbReference type="SAM" id="Coils"/>
    </source>
</evidence>
<dbReference type="Pfam" id="PF17490">
    <property type="entry name" value="Tnp_22_dsRBD"/>
    <property type="match status" value="1"/>
</dbReference>
<comment type="similarity">
    <text evidence="9">Belongs to the transposase 22 family.</text>
</comment>
<evidence type="ECO:0000256" key="14">
    <source>
        <dbReference type="SAM" id="MobiDB-lite"/>
    </source>
</evidence>
<dbReference type="AlphaFoldDB" id="A0A8C6GQ81"/>
<feature type="coiled-coil region" evidence="13">
    <location>
        <begin position="59"/>
        <end position="167"/>
    </location>
</feature>
<keyword evidence="6 13" id="KW-0175">Coiled coil</keyword>
<dbReference type="InterPro" id="IPR042566">
    <property type="entry name" value="L1_C"/>
</dbReference>
<evidence type="ECO:0000256" key="4">
    <source>
        <dbReference type="ARBA" id="ARBA00022741"/>
    </source>
</evidence>
<protein>
    <recommendedName>
        <fullName evidence="10">LINE-1 retrotransposable element ORF1 protein</fullName>
    </recommendedName>
    <alternativeName>
        <fullName evidence="11">LINE retrotransposable element 1</fullName>
    </alternativeName>
    <alternativeName>
        <fullName evidence="12">LINE1 retrotransposable element 1</fullName>
    </alternativeName>
</protein>
<keyword evidence="5" id="KW-0832">Ubl conjugation</keyword>
<evidence type="ECO:0000259" key="16">
    <source>
        <dbReference type="Pfam" id="PF17490"/>
    </source>
</evidence>
<evidence type="ECO:0000256" key="1">
    <source>
        <dbReference type="ARBA" id="ARBA00004210"/>
    </source>
</evidence>
<dbReference type="Gene3D" id="3.30.70.1820">
    <property type="entry name" value="L1 transposable element, RRM domain"/>
    <property type="match status" value="1"/>
</dbReference>
<dbReference type="InterPro" id="IPR004244">
    <property type="entry name" value="Transposase_22"/>
</dbReference>
<dbReference type="Gene3D" id="3.30.250.20">
    <property type="entry name" value="L1 transposable element, C-terminal domain"/>
    <property type="match status" value="1"/>
</dbReference>
<dbReference type="InterPro" id="IPR043636">
    <property type="entry name" value="L1_RRM_dom"/>
</dbReference>
<dbReference type="FunFam" id="1.20.5.390:FF:000005">
    <property type="entry name" value="LINE-1 retrotransposable element ORF1 protein"/>
    <property type="match status" value="1"/>
</dbReference>
<dbReference type="Ensembl" id="ENSMSIT00000012733.1">
    <property type="protein sequence ID" value="ENSMSIP00000010047.1"/>
    <property type="gene ID" value="ENSMSIG00000008832.1"/>
</dbReference>
<keyword evidence="7" id="KW-0539">Nucleus</keyword>
<evidence type="ECO:0000256" key="2">
    <source>
        <dbReference type="ARBA" id="ARBA00004604"/>
    </source>
</evidence>
<evidence type="ECO:0000313" key="17">
    <source>
        <dbReference type="Ensembl" id="ENSMSIP00000010047.1"/>
    </source>
</evidence>
<feature type="region of interest" description="Disordered" evidence="14">
    <location>
        <begin position="1"/>
        <end position="39"/>
    </location>
</feature>
<evidence type="ECO:0000256" key="11">
    <source>
        <dbReference type="ARBA" id="ARBA00076441"/>
    </source>
</evidence>
<dbReference type="GO" id="GO:0032197">
    <property type="term" value="P:retrotransposition"/>
    <property type="evidence" value="ECO:0007669"/>
    <property type="project" value="UniProtKB-ARBA"/>
</dbReference>
<proteinExistence type="inferred from homology"/>
<dbReference type="GO" id="GO:0010494">
    <property type="term" value="C:cytoplasmic stress granule"/>
    <property type="evidence" value="ECO:0007669"/>
    <property type="project" value="UniProtKB-SubCell"/>
</dbReference>
<evidence type="ECO:0000256" key="3">
    <source>
        <dbReference type="ARBA" id="ARBA00022490"/>
    </source>
</evidence>
<dbReference type="GeneTree" id="ENSGT01050000244818"/>
<name>A0A8C6GQ81_MUSSI</name>
<evidence type="ECO:0000256" key="7">
    <source>
        <dbReference type="ARBA" id="ARBA00023242"/>
    </source>
</evidence>
<evidence type="ECO:0000256" key="6">
    <source>
        <dbReference type="ARBA" id="ARBA00023054"/>
    </source>
</evidence>
<keyword evidence="3" id="KW-0963">Cytoplasm</keyword>
<dbReference type="PANTHER" id="PTHR11505">
    <property type="entry name" value="L1 TRANSPOSABLE ELEMENT-RELATED"/>
    <property type="match status" value="1"/>
</dbReference>
<evidence type="ECO:0000256" key="5">
    <source>
        <dbReference type="ARBA" id="ARBA00022843"/>
    </source>
</evidence>
<feature type="domain" description="L1 transposable element RRM" evidence="15">
    <location>
        <begin position="191"/>
        <end position="288"/>
    </location>
</feature>
<evidence type="ECO:0000256" key="9">
    <source>
        <dbReference type="ARBA" id="ARBA00061640"/>
    </source>
</evidence>
<evidence type="ECO:0000256" key="10">
    <source>
        <dbReference type="ARBA" id="ARBA00067412"/>
    </source>
</evidence>
<sequence length="368" mass="42584">MAKGKRRNPTNRNQDHSPSSEPSTPTSPSPGHPNTPENLDLDLKAYLMMMVEDIKKDFNKSLKEIQENTAKELQVLKEKQENTIKQVEVLTEKEEKTYKQVMEMNKTIQDLKREVDTIKKTQSEATLEIETLGKKSGTIDLSISNRIQEMEERISGAEDSIENIGTTIKENGKCKKILTQNIQEIQDTMRRPNLRIIGVDENEDFQLKGPANIFNKIIEENFPNLKKEMPMNIQEAYRTPNRLDQKRNSSRHIIIRTTNALNKDRILKAVREKGQVTYKGKPIRITPDFSPETMKARRAWTDVIQTLREHKFQPRLLYPAKLSITIDGETKVFHDKTKFTHYLSTNPALQRIITEKNQYKNGNNALEK</sequence>
<dbReference type="GO" id="GO:0005730">
    <property type="term" value="C:nucleolus"/>
    <property type="evidence" value="ECO:0007669"/>
    <property type="project" value="UniProtKB-SubCell"/>
</dbReference>